<feature type="region of interest" description="Disordered" evidence="1">
    <location>
        <begin position="133"/>
        <end position="170"/>
    </location>
</feature>
<dbReference type="Proteomes" id="UP001059893">
    <property type="component" value="Unassembled WGS sequence"/>
</dbReference>
<feature type="transmembrane region" description="Helical" evidence="2">
    <location>
        <begin position="245"/>
        <end position="264"/>
    </location>
</feature>
<comment type="caution">
    <text evidence="3">The sequence shown here is derived from an EMBL/GenBank/DDBJ whole genome shotgun (WGS) entry which is preliminary data.</text>
</comment>
<reference evidence="3" key="1">
    <citation type="submission" date="2021-01" db="EMBL/GenBank/DDBJ databases">
        <title>Deciphering the adaptive evolutionary patterns associated with biogeogrpahic diversity in the finger millet blast pathogen Magnaporthe oryzae in Eastern Africa.</title>
        <authorList>
            <person name="Onyema G."/>
            <person name="Shittu T.A."/>
            <person name="Dodsworth S."/>
            <person name="Devilliers S."/>
            <person name="Muthumeenakshi S."/>
            <person name="Sreenivasaprasad S."/>
        </authorList>
    </citation>
    <scope>NUCLEOTIDE SEQUENCE</scope>
    <source>
        <strain evidence="3">D15/s37</strain>
    </source>
</reference>
<organism evidence="3 4">
    <name type="scientific">Pyricularia grisea</name>
    <name type="common">Crabgrass-specific blast fungus</name>
    <name type="synonym">Magnaporthe grisea</name>
    <dbReference type="NCBI Taxonomy" id="148305"/>
    <lineage>
        <taxon>Eukaryota</taxon>
        <taxon>Fungi</taxon>
        <taxon>Dikarya</taxon>
        <taxon>Ascomycota</taxon>
        <taxon>Pezizomycotina</taxon>
        <taxon>Sordariomycetes</taxon>
        <taxon>Sordariomycetidae</taxon>
        <taxon>Magnaporthales</taxon>
        <taxon>Pyriculariaceae</taxon>
        <taxon>Pyricularia</taxon>
    </lineage>
</organism>
<evidence type="ECO:0000313" key="3">
    <source>
        <dbReference type="EMBL" id="KAI6298169.1"/>
    </source>
</evidence>
<proteinExistence type="predicted"/>
<gene>
    <name evidence="3" type="ORF">MCOR33_005628</name>
</gene>
<accession>A0ABQ8NLU9</accession>
<evidence type="ECO:0000313" key="4">
    <source>
        <dbReference type="Proteomes" id="UP001059893"/>
    </source>
</evidence>
<feature type="compositionally biased region" description="Low complexity" evidence="1">
    <location>
        <begin position="158"/>
        <end position="170"/>
    </location>
</feature>
<feature type="region of interest" description="Disordered" evidence="1">
    <location>
        <begin position="59"/>
        <end position="114"/>
    </location>
</feature>
<keyword evidence="2" id="KW-0812">Transmembrane</keyword>
<keyword evidence="2" id="KW-1133">Transmembrane helix</keyword>
<feature type="compositionally biased region" description="Polar residues" evidence="1">
    <location>
        <begin position="281"/>
        <end position="298"/>
    </location>
</feature>
<sequence length="313" mass="34604">MSRDILERAKSSIRLHGRHINNHLEGTPKATQAMSLSKRLARPVATLARWNRPVLHRCLHQPSDPRQSGNQQKADHAPDAQNDPTQGPPGSHQDPPQTTQSGGSNASSLRPNDYKTRPWIRAVIALGVKAKHPVNQGGIGLGPKGSDGNSEAAAKVDSTGSTGSSKPPSSWILEALNKMFQRKRYGNSQRGRPAVFIRNNSGGQLKSDQSRKDVMDKILREKYGIEDPEKRKRIIENSKTIEVDLRGSVLSLILICLVSAIIYLKLKEMDRRAQLGRLRETQTATRQEQIEVETQGTDGQYPMMDDSTKLSST</sequence>
<feature type="region of interest" description="Disordered" evidence="1">
    <location>
        <begin position="280"/>
        <end position="313"/>
    </location>
</feature>
<keyword evidence="4" id="KW-1185">Reference proteome</keyword>
<feature type="compositionally biased region" description="Polar residues" evidence="1">
    <location>
        <begin position="94"/>
        <end position="110"/>
    </location>
</feature>
<name>A0ABQ8NLU9_PYRGI</name>
<evidence type="ECO:0000256" key="2">
    <source>
        <dbReference type="SAM" id="Phobius"/>
    </source>
</evidence>
<evidence type="ECO:0000256" key="1">
    <source>
        <dbReference type="SAM" id="MobiDB-lite"/>
    </source>
</evidence>
<protein>
    <submittedName>
        <fullName evidence="3">Uncharacterized protein</fullName>
    </submittedName>
</protein>
<keyword evidence="2" id="KW-0472">Membrane</keyword>
<dbReference type="EMBL" id="JABSND010000096">
    <property type="protein sequence ID" value="KAI6298169.1"/>
    <property type="molecule type" value="Genomic_DNA"/>
</dbReference>